<feature type="transmembrane region" description="Helical" evidence="2">
    <location>
        <begin position="326"/>
        <end position="348"/>
    </location>
</feature>
<feature type="region of interest" description="Disordered" evidence="1">
    <location>
        <begin position="677"/>
        <end position="713"/>
    </location>
</feature>
<keyword evidence="2" id="KW-1133">Transmembrane helix</keyword>
<feature type="transmembrane region" description="Helical" evidence="2">
    <location>
        <begin position="99"/>
        <end position="118"/>
    </location>
</feature>
<feature type="compositionally biased region" description="Basic and acidic residues" evidence="1">
    <location>
        <begin position="646"/>
        <end position="659"/>
    </location>
</feature>
<dbReference type="Proteomes" id="UP000277928">
    <property type="component" value="Unassembled WGS sequence"/>
</dbReference>
<keyword evidence="2" id="KW-0472">Membrane</keyword>
<evidence type="ECO:0000256" key="1">
    <source>
        <dbReference type="SAM" id="MobiDB-lite"/>
    </source>
</evidence>
<accession>A0A3P7M564</accession>
<keyword evidence="2" id="KW-0812">Transmembrane</keyword>
<dbReference type="GO" id="GO:0005886">
    <property type="term" value="C:plasma membrane"/>
    <property type="evidence" value="ECO:0007669"/>
    <property type="project" value="TreeGrafter"/>
</dbReference>
<evidence type="ECO:0000313" key="4">
    <source>
        <dbReference type="Proteomes" id="UP000277928"/>
    </source>
</evidence>
<dbReference type="InterPro" id="IPR051697">
    <property type="entry name" value="Patched_domain-protein"/>
</dbReference>
<feature type="region of interest" description="Disordered" evidence="1">
    <location>
        <begin position="578"/>
        <end position="660"/>
    </location>
</feature>
<gene>
    <name evidence="3" type="ORF">NLS_LOCUS9359</name>
</gene>
<feature type="transmembrane region" description="Helical" evidence="2">
    <location>
        <begin position="296"/>
        <end position="319"/>
    </location>
</feature>
<dbReference type="GO" id="GO:0006897">
    <property type="term" value="P:endocytosis"/>
    <property type="evidence" value="ECO:0007669"/>
    <property type="project" value="TreeGrafter"/>
</dbReference>
<evidence type="ECO:0000256" key="2">
    <source>
        <dbReference type="SAM" id="Phobius"/>
    </source>
</evidence>
<dbReference type="GO" id="GO:0018996">
    <property type="term" value="P:molting cycle, collagen and cuticulin-based cuticle"/>
    <property type="evidence" value="ECO:0007669"/>
    <property type="project" value="TreeGrafter"/>
</dbReference>
<reference evidence="3 4" key="1">
    <citation type="submission" date="2018-08" db="EMBL/GenBank/DDBJ databases">
        <authorList>
            <person name="Laetsch R D."/>
            <person name="Stevens L."/>
            <person name="Kumar S."/>
            <person name="Blaxter L. M."/>
        </authorList>
    </citation>
    <scope>NUCLEOTIDE SEQUENCE [LARGE SCALE GENOMIC DNA]</scope>
</reference>
<feature type="transmembrane region" description="Helical" evidence="2">
    <location>
        <begin position="420"/>
        <end position="439"/>
    </location>
</feature>
<sequence>MIGSTTKSPYLQYMSFVLAAGVAILLTFALLFFPVFLYVAGRRETKGVKWYQCFRSGDTHFAPRTINEFSIPSIEMLHEKLVDRKPSFSRALAAAMANSYLRCPVAFIFAIYLVLAIWGCKDVRIDLKEEYFLSKESESRIFLENYRMEFGQYEEFLELVFDEPIDYLDPHRKDEILAMLEWPIQNQLATRTVSWLKDFVRFETTTIYDINPDTFVPIIGIVFLTAENYKKYQNDIIFDKFQTRIIGSRMYIELTAKGVRERLFVIDELLNKARSSGISMFIKTPFVFAIQHDLQVMSTVIIAFTLLLCCVCTLSLFLFGIPSLTVLILLCNLSVIVGVIGFATYWMIPINAITLFMALAGNALTTTIVAYFCYNFATAGKTQKTGEQRSCLLPITLACFVPVVTYTPLLLAGLPVMMHIFKLLLLTSLITYVHLLLFLPNMMIFLTEQIPSFFSSLQDVCDECCCYCFDIEEDSGSIYYIPTGGRTTSQLNGLAKQYSYALTVPPNTHGMLLPPPKATGYIPVTATVAPVLVPDMLPYQPNSIVNIENYRSTKSRRCENSENVINLFCSFCLPPSPRVASNRRTPRRERRRLTADDHSPNDESIYEEPPSLSSNLPDTHSPMQSHRYEGRKPERRQSHSSTSRYILRDERSSERDSSMELRSNWKQYLVDGNLRQNTGALATPSPTLTPQPMMYSTPAYRAQPPRYSRDKRF</sequence>
<dbReference type="OMA" id="KFQTRIV"/>
<evidence type="ECO:0008006" key="5">
    <source>
        <dbReference type="Google" id="ProtNLM"/>
    </source>
</evidence>
<dbReference type="GO" id="GO:0030659">
    <property type="term" value="C:cytoplasmic vesicle membrane"/>
    <property type="evidence" value="ECO:0007669"/>
    <property type="project" value="TreeGrafter"/>
</dbReference>
<feature type="non-terminal residue" evidence="3">
    <location>
        <position position="1"/>
    </location>
</feature>
<dbReference type="SUPFAM" id="SSF82866">
    <property type="entry name" value="Multidrug efflux transporter AcrB transmembrane domain"/>
    <property type="match status" value="1"/>
</dbReference>
<proteinExistence type="predicted"/>
<feature type="compositionally biased region" description="Polar residues" evidence="1">
    <location>
        <begin position="611"/>
        <end position="624"/>
    </location>
</feature>
<feature type="transmembrane region" description="Helical" evidence="2">
    <location>
        <begin position="354"/>
        <end position="374"/>
    </location>
</feature>
<dbReference type="OrthoDB" id="5854469at2759"/>
<dbReference type="AlphaFoldDB" id="A0A3P7M564"/>
<dbReference type="PANTHER" id="PTHR10796">
    <property type="entry name" value="PATCHED-RELATED"/>
    <property type="match status" value="1"/>
</dbReference>
<feature type="transmembrane region" description="Helical" evidence="2">
    <location>
        <begin position="395"/>
        <end position="414"/>
    </location>
</feature>
<dbReference type="PANTHER" id="PTHR10796:SF187">
    <property type="entry name" value="SSD DOMAIN-CONTAINING PROTEIN"/>
    <property type="match status" value="1"/>
</dbReference>
<feature type="compositionally biased region" description="Basic and acidic residues" evidence="1">
    <location>
        <begin position="626"/>
        <end position="637"/>
    </location>
</feature>
<keyword evidence="4" id="KW-1185">Reference proteome</keyword>
<dbReference type="EMBL" id="UYRX01001533">
    <property type="protein sequence ID" value="VDM91541.1"/>
    <property type="molecule type" value="Genomic_DNA"/>
</dbReference>
<name>A0A3P7M564_LITSI</name>
<feature type="compositionally biased region" description="Basic and acidic residues" evidence="1">
    <location>
        <begin position="592"/>
        <end position="601"/>
    </location>
</feature>
<feature type="transmembrane region" description="Helical" evidence="2">
    <location>
        <begin position="13"/>
        <end position="39"/>
    </location>
</feature>
<feature type="compositionally biased region" description="Polar residues" evidence="1">
    <location>
        <begin position="677"/>
        <end position="690"/>
    </location>
</feature>
<organism evidence="3 4">
    <name type="scientific">Litomosoides sigmodontis</name>
    <name type="common">Filarial nematode worm</name>
    <dbReference type="NCBI Taxonomy" id="42156"/>
    <lineage>
        <taxon>Eukaryota</taxon>
        <taxon>Metazoa</taxon>
        <taxon>Ecdysozoa</taxon>
        <taxon>Nematoda</taxon>
        <taxon>Chromadorea</taxon>
        <taxon>Rhabditida</taxon>
        <taxon>Spirurina</taxon>
        <taxon>Spiruromorpha</taxon>
        <taxon>Filarioidea</taxon>
        <taxon>Onchocercidae</taxon>
        <taxon>Litomosoides</taxon>
    </lineage>
</organism>
<protein>
    <recommendedName>
        <fullName evidence="5">SSD domain-containing protein</fullName>
    </recommendedName>
</protein>
<evidence type="ECO:0000313" key="3">
    <source>
        <dbReference type="EMBL" id="VDM91541.1"/>
    </source>
</evidence>